<feature type="compositionally biased region" description="Low complexity" evidence="8">
    <location>
        <begin position="171"/>
        <end position="187"/>
    </location>
</feature>
<gene>
    <name evidence="10" type="ORF">BKA67DRAFT_542243</name>
</gene>
<evidence type="ECO:0000313" key="10">
    <source>
        <dbReference type="EMBL" id="KAH6643283.1"/>
    </source>
</evidence>
<dbReference type="GO" id="GO:0005634">
    <property type="term" value="C:nucleus"/>
    <property type="evidence" value="ECO:0007669"/>
    <property type="project" value="UniProtKB-SubCell"/>
</dbReference>
<dbReference type="SMART" id="SM00355">
    <property type="entry name" value="ZnF_C2H2"/>
    <property type="match status" value="2"/>
</dbReference>
<dbReference type="InterPro" id="IPR013087">
    <property type="entry name" value="Znf_C2H2_type"/>
</dbReference>
<dbReference type="PANTHER" id="PTHR40626:SF11">
    <property type="entry name" value="ZINC FINGER PROTEIN YPR022C"/>
    <property type="match status" value="1"/>
</dbReference>
<dbReference type="AlphaFoldDB" id="A0A9P8RF49"/>
<evidence type="ECO:0000256" key="2">
    <source>
        <dbReference type="ARBA" id="ARBA00022723"/>
    </source>
</evidence>
<keyword evidence="3" id="KW-0677">Repeat</keyword>
<dbReference type="Proteomes" id="UP000758603">
    <property type="component" value="Unassembled WGS sequence"/>
</dbReference>
<dbReference type="PROSITE" id="PS50157">
    <property type="entry name" value="ZINC_FINGER_C2H2_2"/>
    <property type="match status" value="1"/>
</dbReference>
<feature type="domain" description="C2H2-type" evidence="9">
    <location>
        <begin position="15"/>
        <end position="42"/>
    </location>
</feature>
<keyword evidence="4 7" id="KW-0863">Zinc-finger</keyword>
<evidence type="ECO:0000256" key="5">
    <source>
        <dbReference type="ARBA" id="ARBA00022833"/>
    </source>
</evidence>
<dbReference type="GeneID" id="70129970"/>
<dbReference type="OrthoDB" id="8117402at2759"/>
<comment type="subcellular location">
    <subcellularLocation>
        <location evidence="1">Nucleus</location>
    </subcellularLocation>
</comment>
<sequence>MSVSVASAGVPYQPFQCLVCQSRFTRHENLKRHAALHSRVQGKGALPCNFCAATFSRNDLRHRHVKRKHPEQWEKRGARGSRHDSSASEQGCSEVKSQGNKSPPSVSPSESHAGWSPGEYEGPAIGDDPWRTVTMRDEQQHGSDPRAGQSTTQLTTNSSMSIDHILEDATASRPSLSSESYPSLANSQANSQATPFDTIMASCNVVQEQSCYSPSNSPPQIQDDWSPTDAQIGKGCDLFFAHVSHFLPFLHQSMFDDQVIARHLLLSVLCLAYQYGEDPDLENQPGSGASLSRHCFHQARGLIAFDEASLGDAVPPVTLVQAYLMLQICSMMYLCGKDSTYGLKMHSKMISHARSAGLMQPISTHPTAAGDLDSLWREFVRTESLKRTLFAVHQIDALWYQFLSVPRQLSHLEVKHDLPCPENHWNAASAAEWAHQQLVSKPSGLSMKYPDAVRRFLSSDADLTSLPAFDPYGAINITQFLISSAREISGWSTMTGMISLERFEPLKASLVALGPFIRQQPNTLRSEHGALCEATWETAMIELQVWSPSHVGGIVEESIDSLLNQSTYLSPHVELLCESTIAKAVQPHVDWFLRYLDDKITPEFEAPWVLLYAYKAFLIAWQLVRGGMPGAMDVVGVHDGDVQGALAWARKVFQRRRRWQLGKLILGCLETLGR</sequence>
<accession>A0A9P8RF49</accession>
<dbReference type="InterPro" id="IPR051059">
    <property type="entry name" value="VerF-like"/>
</dbReference>
<feature type="region of interest" description="Disordered" evidence="8">
    <location>
        <begin position="170"/>
        <end position="189"/>
    </location>
</feature>
<evidence type="ECO:0000256" key="6">
    <source>
        <dbReference type="ARBA" id="ARBA00023242"/>
    </source>
</evidence>
<evidence type="ECO:0000256" key="1">
    <source>
        <dbReference type="ARBA" id="ARBA00004123"/>
    </source>
</evidence>
<dbReference type="EMBL" id="JAGPXC010000013">
    <property type="protein sequence ID" value="KAH6643283.1"/>
    <property type="molecule type" value="Genomic_DNA"/>
</dbReference>
<dbReference type="PROSITE" id="PS00028">
    <property type="entry name" value="ZINC_FINGER_C2H2_1"/>
    <property type="match status" value="2"/>
</dbReference>
<evidence type="ECO:0000256" key="3">
    <source>
        <dbReference type="ARBA" id="ARBA00022737"/>
    </source>
</evidence>
<dbReference type="InterPro" id="IPR007219">
    <property type="entry name" value="XnlR_reg_dom"/>
</dbReference>
<evidence type="ECO:0000256" key="4">
    <source>
        <dbReference type="ARBA" id="ARBA00022771"/>
    </source>
</evidence>
<dbReference type="Gene3D" id="3.30.160.60">
    <property type="entry name" value="Classic Zinc Finger"/>
    <property type="match status" value="1"/>
</dbReference>
<dbReference type="GO" id="GO:0006351">
    <property type="term" value="P:DNA-templated transcription"/>
    <property type="evidence" value="ECO:0007669"/>
    <property type="project" value="InterPro"/>
</dbReference>
<evidence type="ECO:0000259" key="9">
    <source>
        <dbReference type="PROSITE" id="PS50157"/>
    </source>
</evidence>
<feature type="region of interest" description="Disordered" evidence="8">
    <location>
        <begin position="136"/>
        <end position="155"/>
    </location>
</feature>
<dbReference type="RefSeq" id="XP_045951213.1">
    <property type="nucleotide sequence ID" value="XM_046101078.1"/>
</dbReference>
<keyword evidence="2" id="KW-0479">Metal-binding</keyword>
<keyword evidence="11" id="KW-1185">Reference proteome</keyword>
<dbReference type="PANTHER" id="PTHR40626">
    <property type="entry name" value="MIP31509P"/>
    <property type="match status" value="1"/>
</dbReference>
<evidence type="ECO:0000313" key="11">
    <source>
        <dbReference type="Proteomes" id="UP000758603"/>
    </source>
</evidence>
<proteinExistence type="predicted"/>
<evidence type="ECO:0000256" key="7">
    <source>
        <dbReference type="PROSITE-ProRule" id="PRU00042"/>
    </source>
</evidence>
<dbReference type="GO" id="GO:0000978">
    <property type="term" value="F:RNA polymerase II cis-regulatory region sequence-specific DNA binding"/>
    <property type="evidence" value="ECO:0007669"/>
    <property type="project" value="InterPro"/>
</dbReference>
<name>A0A9P8RF49_9PEZI</name>
<feature type="region of interest" description="Disordered" evidence="8">
    <location>
        <begin position="62"/>
        <end position="130"/>
    </location>
</feature>
<dbReference type="Pfam" id="PF04082">
    <property type="entry name" value="Fungal_trans"/>
    <property type="match status" value="1"/>
</dbReference>
<dbReference type="GO" id="GO:0008270">
    <property type="term" value="F:zinc ion binding"/>
    <property type="evidence" value="ECO:0007669"/>
    <property type="project" value="UniProtKB-KW"/>
</dbReference>
<feature type="compositionally biased region" description="Basic and acidic residues" evidence="8">
    <location>
        <begin position="70"/>
        <end position="86"/>
    </location>
</feature>
<evidence type="ECO:0000256" key="8">
    <source>
        <dbReference type="SAM" id="MobiDB-lite"/>
    </source>
</evidence>
<dbReference type="CDD" id="cd12148">
    <property type="entry name" value="fungal_TF_MHR"/>
    <property type="match status" value="1"/>
</dbReference>
<reference evidence="10" key="1">
    <citation type="journal article" date="2021" name="Nat. Commun.">
        <title>Genetic determinants of endophytism in the Arabidopsis root mycobiome.</title>
        <authorList>
            <person name="Mesny F."/>
            <person name="Miyauchi S."/>
            <person name="Thiergart T."/>
            <person name="Pickel B."/>
            <person name="Atanasova L."/>
            <person name="Karlsson M."/>
            <person name="Huettel B."/>
            <person name="Barry K.W."/>
            <person name="Haridas S."/>
            <person name="Chen C."/>
            <person name="Bauer D."/>
            <person name="Andreopoulos W."/>
            <person name="Pangilinan J."/>
            <person name="LaButti K."/>
            <person name="Riley R."/>
            <person name="Lipzen A."/>
            <person name="Clum A."/>
            <person name="Drula E."/>
            <person name="Henrissat B."/>
            <person name="Kohler A."/>
            <person name="Grigoriev I.V."/>
            <person name="Martin F.M."/>
            <person name="Hacquard S."/>
        </authorList>
    </citation>
    <scope>NUCLEOTIDE SEQUENCE</scope>
    <source>
        <strain evidence="10">MPI-SDFR-AT-0073</strain>
    </source>
</reference>
<keyword evidence="5" id="KW-0862">Zinc</keyword>
<dbReference type="SUPFAM" id="SSF57667">
    <property type="entry name" value="beta-beta-alpha zinc fingers"/>
    <property type="match status" value="1"/>
</dbReference>
<dbReference type="GO" id="GO:0000981">
    <property type="term" value="F:DNA-binding transcription factor activity, RNA polymerase II-specific"/>
    <property type="evidence" value="ECO:0007669"/>
    <property type="project" value="InterPro"/>
</dbReference>
<comment type="caution">
    <text evidence="10">The sequence shown here is derived from an EMBL/GenBank/DDBJ whole genome shotgun (WGS) entry which is preliminary data.</text>
</comment>
<keyword evidence="6" id="KW-0539">Nucleus</keyword>
<feature type="compositionally biased region" description="Polar residues" evidence="8">
    <location>
        <begin position="87"/>
        <end position="110"/>
    </location>
</feature>
<protein>
    <recommendedName>
        <fullName evidence="9">C2H2-type domain-containing protein</fullName>
    </recommendedName>
</protein>
<organism evidence="10 11">
    <name type="scientific">Truncatella angustata</name>
    <dbReference type="NCBI Taxonomy" id="152316"/>
    <lineage>
        <taxon>Eukaryota</taxon>
        <taxon>Fungi</taxon>
        <taxon>Dikarya</taxon>
        <taxon>Ascomycota</taxon>
        <taxon>Pezizomycotina</taxon>
        <taxon>Sordariomycetes</taxon>
        <taxon>Xylariomycetidae</taxon>
        <taxon>Amphisphaeriales</taxon>
        <taxon>Sporocadaceae</taxon>
        <taxon>Truncatella</taxon>
    </lineage>
</organism>
<dbReference type="InterPro" id="IPR036236">
    <property type="entry name" value="Znf_C2H2_sf"/>
</dbReference>
<dbReference type="GO" id="GO:0000785">
    <property type="term" value="C:chromatin"/>
    <property type="evidence" value="ECO:0007669"/>
    <property type="project" value="TreeGrafter"/>
</dbReference>